<evidence type="ECO:0000256" key="1">
    <source>
        <dbReference type="ARBA" id="ARBA00023015"/>
    </source>
</evidence>
<dbReference type="GO" id="GO:0006950">
    <property type="term" value="P:response to stress"/>
    <property type="evidence" value="ECO:0007669"/>
    <property type="project" value="TreeGrafter"/>
</dbReference>
<dbReference type="GO" id="GO:0003677">
    <property type="term" value="F:DNA binding"/>
    <property type="evidence" value="ECO:0007669"/>
    <property type="project" value="UniProtKB-KW"/>
</dbReference>
<organism evidence="5 6">
    <name type="scientific">Filimonas effusa</name>
    <dbReference type="NCBI Taxonomy" id="2508721"/>
    <lineage>
        <taxon>Bacteria</taxon>
        <taxon>Pseudomonadati</taxon>
        <taxon>Bacteroidota</taxon>
        <taxon>Chitinophagia</taxon>
        <taxon>Chitinophagales</taxon>
        <taxon>Chitinophagaceae</taxon>
        <taxon>Filimonas</taxon>
    </lineage>
</organism>
<dbReference type="PRINTS" id="PR00598">
    <property type="entry name" value="HTHMARR"/>
</dbReference>
<keyword evidence="6" id="KW-1185">Reference proteome</keyword>
<evidence type="ECO:0000313" key="5">
    <source>
        <dbReference type="EMBL" id="RXK86178.1"/>
    </source>
</evidence>
<dbReference type="InterPro" id="IPR039422">
    <property type="entry name" value="MarR/SlyA-like"/>
</dbReference>
<dbReference type="InterPro" id="IPR000835">
    <property type="entry name" value="HTH_MarR-typ"/>
</dbReference>
<evidence type="ECO:0000256" key="2">
    <source>
        <dbReference type="ARBA" id="ARBA00023125"/>
    </source>
</evidence>
<feature type="domain" description="HTH marR-type" evidence="4">
    <location>
        <begin position="1"/>
        <end position="144"/>
    </location>
</feature>
<dbReference type="CDD" id="cd00090">
    <property type="entry name" value="HTH_ARSR"/>
    <property type="match status" value="1"/>
</dbReference>
<dbReference type="OrthoDB" id="759747at2"/>
<dbReference type="RefSeq" id="WP_129001928.1">
    <property type="nucleotide sequence ID" value="NZ_SDHZ01000001.1"/>
</dbReference>
<proteinExistence type="predicted"/>
<dbReference type="PROSITE" id="PS50995">
    <property type="entry name" value="HTH_MARR_2"/>
    <property type="match status" value="1"/>
</dbReference>
<evidence type="ECO:0000259" key="4">
    <source>
        <dbReference type="PROSITE" id="PS50995"/>
    </source>
</evidence>
<dbReference type="SMART" id="SM00347">
    <property type="entry name" value="HTH_MARR"/>
    <property type="match status" value="1"/>
</dbReference>
<dbReference type="Gene3D" id="1.10.10.10">
    <property type="entry name" value="Winged helix-like DNA-binding domain superfamily/Winged helix DNA-binding domain"/>
    <property type="match status" value="1"/>
</dbReference>
<dbReference type="EMBL" id="SDHZ01000001">
    <property type="protein sequence ID" value="RXK86178.1"/>
    <property type="molecule type" value="Genomic_DNA"/>
</dbReference>
<dbReference type="SUPFAM" id="SSF46785">
    <property type="entry name" value="Winged helix' DNA-binding domain"/>
    <property type="match status" value="1"/>
</dbReference>
<dbReference type="PANTHER" id="PTHR33164">
    <property type="entry name" value="TRANSCRIPTIONAL REGULATOR, MARR FAMILY"/>
    <property type="match status" value="1"/>
</dbReference>
<dbReference type="PANTHER" id="PTHR33164:SF64">
    <property type="entry name" value="TRANSCRIPTIONAL REGULATOR SLYA"/>
    <property type="match status" value="1"/>
</dbReference>
<evidence type="ECO:0000313" key="6">
    <source>
        <dbReference type="Proteomes" id="UP000290545"/>
    </source>
</evidence>
<keyword evidence="1" id="KW-0805">Transcription regulation</keyword>
<sequence>MNFYQSLGFLVFGSRLKRLGDTFLGDVSAIYKAHQIPFDASWFPVFYLLSREKEVSIKDIAETLNTSHSAASQMVSNLEEKGLIKTTASASDARRKVVTFTSKGSKLLQKIQPVWEALQQAMQQLAHESAASAQVLTALTELENNIQANSLFNRVEACLTKKESQQNEL</sequence>
<gene>
    <name evidence="5" type="ORF">ESB13_05035</name>
</gene>
<dbReference type="InterPro" id="IPR011991">
    <property type="entry name" value="ArsR-like_HTH"/>
</dbReference>
<keyword evidence="3" id="KW-0804">Transcription</keyword>
<protein>
    <submittedName>
        <fullName evidence="5">MarR family transcriptional regulator</fullName>
    </submittedName>
</protein>
<accession>A0A4Q1DB88</accession>
<dbReference type="Pfam" id="PF12802">
    <property type="entry name" value="MarR_2"/>
    <property type="match status" value="1"/>
</dbReference>
<reference evidence="5 6" key="1">
    <citation type="submission" date="2019-01" db="EMBL/GenBank/DDBJ databases">
        <title>Filimonas sp. strain TTM-71.</title>
        <authorList>
            <person name="Chen W.-M."/>
        </authorList>
    </citation>
    <scope>NUCLEOTIDE SEQUENCE [LARGE SCALE GENOMIC DNA]</scope>
    <source>
        <strain evidence="5 6">TTM-71</strain>
    </source>
</reference>
<dbReference type="GO" id="GO:0003700">
    <property type="term" value="F:DNA-binding transcription factor activity"/>
    <property type="evidence" value="ECO:0007669"/>
    <property type="project" value="InterPro"/>
</dbReference>
<comment type="caution">
    <text evidence="5">The sequence shown here is derived from an EMBL/GenBank/DDBJ whole genome shotgun (WGS) entry which is preliminary data.</text>
</comment>
<evidence type="ECO:0000256" key="3">
    <source>
        <dbReference type="ARBA" id="ARBA00023163"/>
    </source>
</evidence>
<dbReference type="InterPro" id="IPR036388">
    <property type="entry name" value="WH-like_DNA-bd_sf"/>
</dbReference>
<keyword evidence="2" id="KW-0238">DNA-binding</keyword>
<dbReference type="InterPro" id="IPR036390">
    <property type="entry name" value="WH_DNA-bd_sf"/>
</dbReference>
<name>A0A4Q1DB88_9BACT</name>
<dbReference type="Proteomes" id="UP000290545">
    <property type="component" value="Unassembled WGS sequence"/>
</dbReference>
<dbReference type="AlphaFoldDB" id="A0A4Q1DB88"/>